<dbReference type="OrthoDB" id="9799827at2"/>
<proteinExistence type="predicted"/>
<keyword evidence="4" id="KW-1185">Reference proteome</keyword>
<evidence type="ECO:0000256" key="1">
    <source>
        <dbReference type="ARBA" id="ARBA00022679"/>
    </source>
</evidence>
<sequence length="139" mass="15478">MRNTILLSHGTLAEGVYKAASMIYGDLENVYYLCLEEKMGIEAFKEKLKELIKGLDHSNEIIVLTDISGGSPYTAAVNVFLSMGMIHNFKMIAGLNLTLLLSTLFRNEELSEDGLDEIIDEARQGISKFQLEDDGEDNL</sequence>
<dbReference type="Proteomes" id="UP000095743">
    <property type="component" value="Chromosome"/>
</dbReference>
<reference evidence="3 4" key="1">
    <citation type="submission" date="2016-09" db="EMBL/GenBank/DDBJ databases">
        <title>Genomic analysis reveals versatility of anaerobic energy metabolism of Geosporobacter ferrireducens IRF9 of phylum Firmicutes.</title>
        <authorList>
            <person name="Kim S.-J."/>
        </authorList>
    </citation>
    <scope>NUCLEOTIDE SEQUENCE [LARGE SCALE GENOMIC DNA]</scope>
    <source>
        <strain evidence="3 4">IRF9</strain>
    </source>
</reference>
<evidence type="ECO:0000313" key="3">
    <source>
        <dbReference type="EMBL" id="AOT71448.1"/>
    </source>
</evidence>
<dbReference type="SUPFAM" id="SSF53062">
    <property type="entry name" value="PTS system fructose IIA component-like"/>
    <property type="match status" value="1"/>
</dbReference>
<dbReference type="PROSITE" id="PS51096">
    <property type="entry name" value="PTS_EIIA_TYPE_4"/>
    <property type="match status" value="1"/>
</dbReference>
<organism evidence="3 4">
    <name type="scientific">Geosporobacter ferrireducens</name>
    <dbReference type="NCBI Taxonomy" id="1424294"/>
    <lineage>
        <taxon>Bacteria</taxon>
        <taxon>Bacillati</taxon>
        <taxon>Bacillota</taxon>
        <taxon>Clostridia</taxon>
        <taxon>Peptostreptococcales</taxon>
        <taxon>Thermotaleaceae</taxon>
        <taxon>Geosporobacter</taxon>
    </lineage>
</organism>
<feature type="domain" description="PTS EIIA type-4" evidence="2">
    <location>
        <begin position="1"/>
        <end position="139"/>
    </location>
</feature>
<dbReference type="InterPro" id="IPR051471">
    <property type="entry name" value="Bacterial_PTS_sugar_comp"/>
</dbReference>
<dbReference type="InterPro" id="IPR004701">
    <property type="entry name" value="PTS_EIIA_man-typ"/>
</dbReference>
<dbReference type="InterPro" id="IPR036662">
    <property type="entry name" value="PTS_EIIA_man-typ_sf"/>
</dbReference>
<evidence type="ECO:0000259" key="2">
    <source>
        <dbReference type="PROSITE" id="PS51096"/>
    </source>
</evidence>
<dbReference type="Pfam" id="PF03610">
    <property type="entry name" value="EIIA-man"/>
    <property type="match status" value="1"/>
</dbReference>
<dbReference type="KEGG" id="gfe:Gferi_19090"/>
<accession>A0A1D8GKL5</accession>
<dbReference type="PANTHER" id="PTHR33799">
    <property type="entry name" value="PTS PERMEASE-RELATED-RELATED"/>
    <property type="match status" value="1"/>
</dbReference>
<name>A0A1D8GKL5_9FIRM</name>
<dbReference type="STRING" id="1424294.Gferi_19090"/>
<evidence type="ECO:0000313" key="4">
    <source>
        <dbReference type="Proteomes" id="UP000095743"/>
    </source>
</evidence>
<dbReference type="AlphaFoldDB" id="A0A1D8GKL5"/>
<dbReference type="EMBL" id="CP017269">
    <property type="protein sequence ID" value="AOT71448.1"/>
    <property type="molecule type" value="Genomic_DNA"/>
</dbReference>
<gene>
    <name evidence="3" type="ORF">Gferi_19090</name>
</gene>
<dbReference type="GO" id="GO:0016020">
    <property type="term" value="C:membrane"/>
    <property type="evidence" value="ECO:0007669"/>
    <property type="project" value="InterPro"/>
</dbReference>
<keyword evidence="1" id="KW-0808">Transferase</keyword>
<dbReference type="GO" id="GO:0016740">
    <property type="term" value="F:transferase activity"/>
    <property type="evidence" value="ECO:0007669"/>
    <property type="project" value="UniProtKB-KW"/>
</dbReference>
<dbReference type="PANTHER" id="PTHR33799:SF1">
    <property type="entry name" value="PTS SYSTEM MANNOSE-SPECIFIC EIIAB COMPONENT-RELATED"/>
    <property type="match status" value="1"/>
</dbReference>
<protein>
    <recommendedName>
        <fullName evidence="2">PTS EIIA type-4 domain-containing protein</fullName>
    </recommendedName>
</protein>
<dbReference type="GO" id="GO:0009401">
    <property type="term" value="P:phosphoenolpyruvate-dependent sugar phosphotransferase system"/>
    <property type="evidence" value="ECO:0007669"/>
    <property type="project" value="InterPro"/>
</dbReference>
<dbReference type="Gene3D" id="3.40.50.510">
    <property type="entry name" value="Phosphotransferase system, mannose-type IIA component"/>
    <property type="match status" value="1"/>
</dbReference>
<dbReference type="RefSeq" id="WP_069979294.1">
    <property type="nucleotide sequence ID" value="NZ_CP017269.1"/>
</dbReference>